<dbReference type="Proteomes" id="UP000051686">
    <property type="component" value="Unassembled WGS sequence"/>
</dbReference>
<dbReference type="InterPro" id="IPR004821">
    <property type="entry name" value="Cyt_trans-like"/>
</dbReference>
<dbReference type="PIRSF" id="PIRSF005751">
    <property type="entry name" value="Acet_citr_lig"/>
    <property type="match status" value="1"/>
</dbReference>
<evidence type="ECO:0000313" key="6">
    <source>
        <dbReference type="Proteomes" id="UP000051686"/>
    </source>
</evidence>
<comment type="function">
    <text evidence="3">Acetylation of prosthetic group (2-(5''-phosphoribosyl)-3'-dephosphocoenzyme-A) of the gamma subunit of citrate lyase.</text>
</comment>
<keyword evidence="2 3" id="KW-0067">ATP-binding</keyword>
<dbReference type="AlphaFoldDB" id="A0A0R1MBI1"/>
<dbReference type="GO" id="GO:0005524">
    <property type="term" value="F:ATP binding"/>
    <property type="evidence" value="ECO:0007669"/>
    <property type="project" value="UniProtKB-UniRule"/>
</dbReference>
<comment type="caution">
    <text evidence="5">The sequence shown here is derived from an EMBL/GenBank/DDBJ whole genome shotgun (WGS) entry which is preliminary data.</text>
</comment>
<evidence type="ECO:0000256" key="1">
    <source>
        <dbReference type="ARBA" id="ARBA00022741"/>
    </source>
</evidence>
<keyword evidence="6" id="KW-1185">Reference proteome</keyword>
<reference evidence="5 6" key="1">
    <citation type="journal article" date="2015" name="Genome Announc.">
        <title>Expanding the biotechnology potential of lactobacilli through comparative genomics of 213 strains and associated genera.</title>
        <authorList>
            <person name="Sun Z."/>
            <person name="Harris H.M."/>
            <person name="McCann A."/>
            <person name="Guo C."/>
            <person name="Argimon S."/>
            <person name="Zhang W."/>
            <person name="Yang X."/>
            <person name="Jeffery I.B."/>
            <person name="Cooney J.C."/>
            <person name="Kagawa T.F."/>
            <person name="Liu W."/>
            <person name="Song Y."/>
            <person name="Salvetti E."/>
            <person name="Wrobel A."/>
            <person name="Rasinkangas P."/>
            <person name="Parkhill J."/>
            <person name="Rea M.C."/>
            <person name="O'Sullivan O."/>
            <person name="Ritari J."/>
            <person name="Douillard F.P."/>
            <person name="Paul Ross R."/>
            <person name="Yang R."/>
            <person name="Briner A.E."/>
            <person name="Felis G.E."/>
            <person name="de Vos W.M."/>
            <person name="Barrangou R."/>
            <person name="Klaenhammer T.R."/>
            <person name="Caufield P.W."/>
            <person name="Cui Y."/>
            <person name="Zhang H."/>
            <person name="O'Toole P.W."/>
        </authorList>
    </citation>
    <scope>NUCLEOTIDE SEQUENCE [LARGE SCALE GENOMIC DNA]</scope>
    <source>
        <strain evidence="5 6">DSM 19972</strain>
    </source>
</reference>
<dbReference type="InterPro" id="IPR013166">
    <property type="entry name" value="Citrate_lyase_ligase_C"/>
</dbReference>
<dbReference type="InterPro" id="IPR014729">
    <property type="entry name" value="Rossmann-like_a/b/a_fold"/>
</dbReference>
<dbReference type="EC" id="6.2.1.22" evidence="3"/>
<organism evidence="5 6">
    <name type="scientific">Liquorilactobacillus oeni DSM 19972</name>
    <dbReference type="NCBI Taxonomy" id="1423777"/>
    <lineage>
        <taxon>Bacteria</taxon>
        <taxon>Bacillati</taxon>
        <taxon>Bacillota</taxon>
        <taxon>Bacilli</taxon>
        <taxon>Lactobacillales</taxon>
        <taxon>Lactobacillaceae</taxon>
        <taxon>Liquorilactobacillus</taxon>
    </lineage>
</organism>
<dbReference type="NCBIfam" id="TIGR00124">
    <property type="entry name" value="cit_ly_ligase"/>
    <property type="match status" value="1"/>
</dbReference>
<protein>
    <recommendedName>
        <fullName evidence="3">[Citrate [pro-3S]-lyase] ligase</fullName>
        <ecNumber evidence="3">6.2.1.22</ecNumber>
    </recommendedName>
</protein>
<evidence type="ECO:0000313" key="5">
    <source>
        <dbReference type="EMBL" id="KRL05366.1"/>
    </source>
</evidence>
<keyword evidence="5" id="KW-0456">Lyase</keyword>
<gene>
    <name evidence="5" type="ORF">FD46_GL000767</name>
</gene>
<keyword evidence="3 5" id="KW-0436">Ligase</keyword>
<proteinExistence type="predicted"/>
<dbReference type="SUPFAM" id="SSF52374">
    <property type="entry name" value="Nucleotidylyl transferase"/>
    <property type="match status" value="1"/>
</dbReference>
<feature type="domain" description="Citrate lyase ligase C-terminal" evidence="4">
    <location>
        <begin position="154"/>
        <end position="335"/>
    </location>
</feature>
<name>A0A0R1MBI1_9LACO</name>
<dbReference type="PATRIC" id="fig|1423777.3.peg.791"/>
<evidence type="ECO:0000259" key="4">
    <source>
        <dbReference type="SMART" id="SM00764"/>
    </source>
</evidence>
<dbReference type="PANTHER" id="PTHR40599">
    <property type="entry name" value="[CITRATE [PRO-3S]-LYASE] LIGASE"/>
    <property type="match status" value="1"/>
</dbReference>
<dbReference type="STRING" id="1423777.FD46_GL000767"/>
<comment type="catalytic activity">
    <reaction evidence="3">
        <text>holo-[citrate lyase ACP] + acetate + ATP = acetyl-[citrate lyase ACP] + AMP + diphosphate</text>
        <dbReference type="Rhea" id="RHEA:23788"/>
        <dbReference type="Rhea" id="RHEA-COMP:10158"/>
        <dbReference type="Rhea" id="RHEA-COMP:13710"/>
        <dbReference type="ChEBI" id="CHEBI:30089"/>
        <dbReference type="ChEBI" id="CHEBI:30616"/>
        <dbReference type="ChEBI" id="CHEBI:33019"/>
        <dbReference type="ChEBI" id="CHEBI:82683"/>
        <dbReference type="ChEBI" id="CHEBI:137976"/>
        <dbReference type="ChEBI" id="CHEBI:456215"/>
        <dbReference type="EC" id="6.2.1.22"/>
    </reaction>
</comment>
<dbReference type="GO" id="GO:0016829">
    <property type="term" value="F:lyase activity"/>
    <property type="evidence" value="ECO:0007669"/>
    <property type="project" value="UniProtKB-KW"/>
</dbReference>
<dbReference type="PANTHER" id="PTHR40599:SF1">
    <property type="entry name" value="[CITRATE [PRO-3S]-LYASE] LIGASE"/>
    <property type="match status" value="1"/>
</dbReference>
<dbReference type="SMART" id="SM00764">
    <property type="entry name" value="Citrate_ly_lig"/>
    <property type="match status" value="1"/>
</dbReference>
<accession>A0A0R1MBI1</accession>
<sequence length="355" mass="40061">MKNISFQIVKLNLKKTSVRRKWEDFLKSLGISDFSEQEVEKIDETIGIYKSSKLLGTGSIAGNVLKYIGVCNEDTVPGSSFNTIVSELINKLAQKGIFHVFVFTKRKYEKSFQYIGFNELAYSKKGAILESGAANIETYLSHVPRVTNQVHKTVAAIVMNANPFTKGHRYLVERAARENDLVYVFVVNNDVSLFSTSERFKLVTRGVADLKNVIVVDGGSYMVSYLTFPSYFLPDKEDKIKYQTTIDARIFRNKIASELNIKKRYIGTEPFSKTTGIYNKVLKDELPPRVTVVEAARQKDDTGSVITATKVRKMIAANNVKAICNFVPQTTYKFIEDNFAELHARIERGININGN</sequence>
<dbReference type="GO" id="GO:0008771">
    <property type="term" value="F:[citrate (pro-3S)-lyase] ligase activity"/>
    <property type="evidence" value="ECO:0007669"/>
    <property type="project" value="UniProtKB-EC"/>
</dbReference>
<dbReference type="NCBIfam" id="TIGR00125">
    <property type="entry name" value="cyt_tran_rel"/>
    <property type="match status" value="1"/>
</dbReference>
<keyword evidence="1 3" id="KW-0547">Nucleotide-binding</keyword>
<evidence type="ECO:0000256" key="3">
    <source>
        <dbReference type="PIRNR" id="PIRNR005751"/>
    </source>
</evidence>
<dbReference type="InterPro" id="IPR005216">
    <property type="entry name" value="Citrate_lyase_ligase"/>
</dbReference>
<dbReference type="Pfam" id="PF08218">
    <property type="entry name" value="Citrate_ly_lig"/>
    <property type="match status" value="1"/>
</dbReference>
<evidence type="ECO:0000256" key="2">
    <source>
        <dbReference type="ARBA" id="ARBA00022840"/>
    </source>
</evidence>
<dbReference type="Gene3D" id="3.40.50.620">
    <property type="entry name" value="HUPs"/>
    <property type="match status" value="1"/>
</dbReference>
<dbReference type="EMBL" id="AZEH01000025">
    <property type="protein sequence ID" value="KRL05366.1"/>
    <property type="molecule type" value="Genomic_DNA"/>
</dbReference>